<keyword evidence="4" id="KW-0274">FAD</keyword>
<feature type="domain" description="FAD/NAD(P)-binding" evidence="6">
    <location>
        <begin position="3"/>
        <end position="268"/>
    </location>
</feature>
<dbReference type="InterPro" id="IPR051169">
    <property type="entry name" value="NADH-Q_oxidoreductase"/>
</dbReference>
<reference evidence="8" key="4">
    <citation type="submission" date="2020-09" db="EMBL/GenBank/DDBJ databases">
        <authorList>
            <person name="Sun Q."/>
            <person name="Ohkuma M."/>
        </authorList>
    </citation>
    <scope>NUCLEOTIDE SEQUENCE</scope>
    <source>
        <strain evidence="8">JCM 31740</strain>
    </source>
</reference>
<dbReference type="Gene3D" id="3.50.50.100">
    <property type="match status" value="1"/>
</dbReference>
<keyword evidence="5" id="KW-0560">Oxidoreductase</keyword>
<dbReference type="PANTHER" id="PTHR42913:SF3">
    <property type="entry name" value="64 KDA MITOCHONDRIAL NADH DEHYDROGENASE (EUROFUNG)"/>
    <property type="match status" value="1"/>
</dbReference>
<comment type="similarity">
    <text evidence="2">Belongs to the NADH dehydrogenase family.</text>
</comment>
<evidence type="ECO:0000313" key="8">
    <source>
        <dbReference type="EMBL" id="GGT98606.1"/>
    </source>
</evidence>
<dbReference type="GeneID" id="38667292"/>
<reference evidence="8" key="1">
    <citation type="journal article" date="2014" name="Int. J. Syst. Evol. Microbiol.">
        <title>Complete genome sequence of Corynebacterium casei LMG S-19264T (=DSM 44701T), isolated from a smear-ripened cheese.</title>
        <authorList>
            <consortium name="US DOE Joint Genome Institute (JGI-PGF)"/>
            <person name="Walter F."/>
            <person name="Albersmeier A."/>
            <person name="Kalinowski J."/>
            <person name="Ruckert C."/>
        </authorList>
    </citation>
    <scope>NUCLEOTIDE SEQUENCE</scope>
    <source>
        <strain evidence="8">JCM 31740</strain>
    </source>
</reference>
<evidence type="ECO:0000256" key="2">
    <source>
        <dbReference type="ARBA" id="ARBA00005272"/>
    </source>
</evidence>
<dbReference type="OrthoDB" id="38899at2157"/>
<sequence>MKRTVVLGAGFAGVAAKLLNPSALLIDSSSHFHFTPRYVEVVEGLHPNSASIPRTVDLEASVKEVRFKEKVVVTTAGEVRYDALIVALGFSQDLSKIRGAERYALKYETMDDVLRLREMASRARSVAIMGGGPLGIELAGALRGKRVYLIEGEERLLPFLREETSNYALKLLVNAGVEVMLKTTVDEVKEGELETSQGRLKVDLSVFAAGFAGPEVIRRLGLPNKRNRMLVDRTLQSVEVQDVYGAGDCATFKDGWIPQSAQVAQQSGEVAMRNAMGGEVQFSPKQRVVVFRVGREYFGEVNGRLVKGAIPGILKEFALGLAEAKVSRLNRVLSTSPNYRRGSSSVTP</sequence>
<evidence type="ECO:0000256" key="3">
    <source>
        <dbReference type="ARBA" id="ARBA00022630"/>
    </source>
</evidence>
<accession>A0A348B5H6</accession>
<evidence type="ECO:0000259" key="6">
    <source>
        <dbReference type="Pfam" id="PF07992"/>
    </source>
</evidence>
<dbReference type="InterPro" id="IPR023753">
    <property type="entry name" value="FAD/NAD-binding_dom"/>
</dbReference>
<dbReference type="GO" id="GO:0003955">
    <property type="term" value="F:NAD(P)H dehydrogenase (quinone) activity"/>
    <property type="evidence" value="ECO:0007669"/>
    <property type="project" value="TreeGrafter"/>
</dbReference>
<dbReference type="GO" id="GO:0019646">
    <property type="term" value="P:aerobic electron transport chain"/>
    <property type="evidence" value="ECO:0007669"/>
    <property type="project" value="TreeGrafter"/>
</dbReference>
<dbReference type="Proteomes" id="UP000616143">
    <property type="component" value="Unassembled WGS sequence"/>
</dbReference>
<evidence type="ECO:0000313" key="9">
    <source>
        <dbReference type="Proteomes" id="UP000276741"/>
    </source>
</evidence>
<dbReference type="PANTHER" id="PTHR42913">
    <property type="entry name" value="APOPTOSIS-INDUCING FACTOR 1"/>
    <property type="match status" value="1"/>
</dbReference>
<organism evidence="7 9">
    <name type="scientific">Sulfodiicoccus acidiphilus</name>
    <dbReference type="NCBI Taxonomy" id="1670455"/>
    <lineage>
        <taxon>Archaea</taxon>
        <taxon>Thermoproteota</taxon>
        <taxon>Thermoprotei</taxon>
        <taxon>Sulfolobales</taxon>
        <taxon>Sulfolobaceae</taxon>
        <taxon>Sulfodiicoccus</taxon>
    </lineage>
</organism>
<dbReference type="RefSeq" id="WP_126450612.1">
    <property type="nucleotide sequence ID" value="NZ_AP018553.1"/>
</dbReference>
<evidence type="ECO:0000256" key="5">
    <source>
        <dbReference type="ARBA" id="ARBA00023002"/>
    </source>
</evidence>
<dbReference type="PRINTS" id="PR00368">
    <property type="entry name" value="FADPNR"/>
</dbReference>
<keyword evidence="9" id="KW-1185">Reference proteome</keyword>
<reference evidence="7" key="3">
    <citation type="journal article" date="2019" name="BMC Res. Notes">
        <title>Complete genome sequence of the Sulfodiicoccus acidiphilus strain HS-1T, the first crenarchaeon that lacks polB3, isolated from an acidic hot spring in Ohwaku-dani, Hakone, Japan.</title>
        <authorList>
            <person name="Sakai H.D."/>
            <person name="Kurosawa N."/>
        </authorList>
    </citation>
    <scope>NUCLEOTIDE SEQUENCE</scope>
    <source>
        <strain evidence="7">HS-1</strain>
    </source>
</reference>
<reference evidence="9" key="2">
    <citation type="submission" date="2018-04" db="EMBL/GenBank/DDBJ databases">
        <title>Complete genome sequence of Sulfodiicoccus acidiphilus strain HS-1.</title>
        <authorList>
            <person name="Sakai H.D."/>
            <person name="Kurosawa N."/>
        </authorList>
    </citation>
    <scope>NUCLEOTIDE SEQUENCE [LARGE SCALE GENOMIC DNA]</scope>
    <source>
        <strain evidence="9">HS-1</strain>
    </source>
</reference>
<keyword evidence="3" id="KW-0285">Flavoprotein</keyword>
<protein>
    <submittedName>
        <fullName evidence="7">FAD-dependent oxidoreductase</fullName>
    </submittedName>
</protein>
<dbReference type="EMBL" id="BMQS01000013">
    <property type="protein sequence ID" value="GGT98606.1"/>
    <property type="molecule type" value="Genomic_DNA"/>
</dbReference>
<evidence type="ECO:0000256" key="1">
    <source>
        <dbReference type="ARBA" id="ARBA00001974"/>
    </source>
</evidence>
<dbReference type="EMBL" id="AP018553">
    <property type="protein sequence ID" value="BBD73428.1"/>
    <property type="molecule type" value="Genomic_DNA"/>
</dbReference>
<dbReference type="Proteomes" id="UP000276741">
    <property type="component" value="Chromosome"/>
</dbReference>
<comment type="cofactor">
    <cofactor evidence="1">
        <name>FAD</name>
        <dbReference type="ChEBI" id="CHEBI:57692"/>
    </cofactor>
</comment>
<dbReference type="KEGG" id="sacd:HS1genome_1817"/>
<proteinExistence type="inferred from homology"/>
<evidence type="ECO:0000256" key="4">
    <source>
        <dbReference type="ARBA" id="ARBA00022827"/>
    </source>
</evidence>
<dbReference type="InterPro" id="IPR036188">
    <property type="entry name" value="FAD/NAD-bd_sf"/>
</dbReference>
<dbReference type="SUPFAM" id="SSF51905">
    <property type="entry name" value="FAD/NAD(P)-binding domain"/>
    <property type="match status" value="1"/>
</dbReference>
<name>A0A348B5H6_9CREN</name>
<dbReference type="AlphaFoldDB" id="A0A348B5H6"/>
<dbReference type="Pfam" id="PF07992">
    <property type="entry name" value="Pyr_redox_2"/>
    <property type="match status" value="1"/>
</dbReference>
<gene>
    <name evidence="8" type="ORF">GCM10007116_15020</name>
    <name evidence="7" type="ORF">HS1genome_1817</name>
</gene>
<evidence type="ECO:0000313" key="7">
    <source>
        <dbReference type="EMBL" id="BBD73428.1"/>
    </source>
</evidence>